<keyword evidence="10" id="KW-0804">Transcription</keyword>
<dbReference type="EnsemblMetazoa" id="AEPI007507-RA">
    <property type="protein sequence ID" value="AEPI007507-PA"/>
    <property type="gene ID" value="AEPI007507"/>
</dbReference>
<evidence type="ECO:0000256" key="1">
    <source>
        <dbReference type="ARBA" id="ARBA00004123"/>
    </source>
</evidence>
<comment type="subcellular location">
    <subcellularLocation>
        <location evidence="2">Chromosome</location>
    </subcellularLocation>
    <subcellularLocation>
        <location evidence="1">Nucleus</location>
    </subcellularLocation>
</comment>
<feature type="domain" description="MYND-type" evidence="18">
    <location>
        <begin position="1230"/>
        <end position="1264"/>
    </location>
</feature>
<keyword evidence="6" id="KW-0862">Zinc</keyword>
<feature type="compositionally biased region" description="Polar residues" evidence="15">
    <location>
        <begin position="589"/>
        <end position="605"/>
    </location>
</feature>
<dbReference type="InterPro" id="IPR056987">
    <property type="entry name" value="ZMYND8_CC"/>
</dbReference>
<dbReference type="PANTHER" id="PTHR46453">
    <property type="entry name" value="PROTEIN KINASE C-BINDING PROTEIN 1"/>
    <property type="match status" value="1"/>
</dbReference>
<evidence type="ECO:0000256" key="3">
    <source>
        <dbReference type="ARBA" id="ARBA00022454"/>
    </source>
</evidence>
<evidence type="ECO:0000256" key="9">
    <source>
        <dbReference type="ARBA" id="ARBA00023117"/>
    </source>
</evidence>
<dbReference type="STRING" id="199890.A0A182PKP0"/>
<dbReference type="InterPro" id="IPR001487">
    <property type="entry name" value="Bromodomain"/>
</dbReference>
<feature type="region of interest" description="Disordered" evidence="15">
    <location>
        <begin position="742"/>
        <end position="763"/>
    </location>
</feature>
<evidence type="ECO:0000259" key="18">
    <source>
        <dbReference type="PROSITE" id="PS50865"/>
    </source>
</evidence>
<dbReference type="PROSITE" id="PS50865">
    <property type="entry name" value="ZF_MYND_2"/>
    <property type="match status" value="1"/>
</dbReference>
<accession>A0A182PKP0</accession>
<dbReference type="Pfam" id="PF00855">
    <property type="entry name" value="PWWP"/>
    <property type="match status" value="1"/>
</dbReference>
<feature type="compositionally biased region" description="Low complexity" evidence="15">
    <location>
        <begin position="1093"/>
        <end position="1107"/>
    </location>
</feature>
<dbReference type="Gene3D" id="1.20.920.10">
    <property type="entry name" value="Bromodomain-like"/>
    <property type="match status" value="1"/>
</dbReference>
<dbReference type="Gene3D" id="2.30.30.140">
    <property type="match status" value="1"/>
</dbReference>
<evidence type="ECO:0000259" key="16">
    <source>
        <dbReference type="PROSITE" id="PS50014"/>
    </source>
</evidence>
<evidence type="ECO:0000256" key="13">
    <source>
        <dbReference type="PROSITE-ProRule" id="PRU00134"/>
    </source>
</evidence>
<dbReference type="GO" id="GO:0008270">
    <property type="term" value="F:zinc ion binding"/>
    <property type="evidence" value="ECO:0007669"/>
    <property type="project" value="UniProtKB-KW"/>
</dbReference>
<feature type="region of interest" description="Disordered" evidence="15">
    <location>
        <begin position="897"/>
        <end position="993"/>
    </location>
</feature>
<evidence type="ECO:0000256" key="12">
    <source>
        <dbReference type="PROSITE-ProRule" id="PRU00035"/>
    </source>
</evidence>
<evidence type="ECO:0000256" key="8">
    <source>
        <dbReference type="ARBA" id="ARBA00023015"/>
    </source>
</evidence>
<evidence type="ECO:0000256" key="6">
    <source>
        <dbReference type="ARBA" id="ARBA00022833"/>
    </source>
</evidence>
<dbReference type="InterPro" id="IPR000313">
    <property type="entry name" value="PWWP_dom"/>
</dbReference>
<dbReference type="InterPro" id="IPR057053">
    <property type="entry name" value="MYND_ZMYND11_ZMYD8"/>
</dbReference>
<keyword evidence="4" id="KW-0479">Metal-binding</keyword>
<evidence type="ECO:0000256" key="10">
    <source>
        <dbReference type="ARBA" id="ARBA00023163"/>
    </source>
</evidence>
<proteinExistence type="predicted"/>
<evidence type="ECO:0000256" key="14">
    <source>
        <dbReference type="SAM" id="Coils"/>
    </source>
</evidence>
<dbReference type="SUPFAM" id="SSF63748">
    <property type="entry name" value="Tudor/PWWP/MBT"/>
    <property type="match status" value="1"/>
</dbReference>
<dbReference type="PROSITE" id="PS50014">
    <property type="entry name" value="BROMODOMAIN_2"/>
    <property type="match status" value="1"/>
</dbReference>
<feature type="compositionally biased region" description="Polar residues" evidence="15">
    <location>
        <begin position="169"/>
        <end position="178"/>
    </location>
</feature>
<dbReference type="PROSITE" id="PS50812">
    <property type="entry name" value="PWWP"/>
    <property type="match status" value="1"/>
</dbReference>
<dbReference type="SUPFAM" id="SSF47370">
    <property type="entry name" value="Bromodomain"/>
    <property type="match status" value="1"/>
</dbReference>
<evidence type="ECO:0000259" key="17">
    <source>
        <dbReference type="PROSITE" id="PS50812"/>
    </source>
</evidence>
<dbReference type="SUPFAM" id="SSF144232">
    <property type="entry name" value="HIT/MYND zinc finger-like"/>
    <property type="match status" value="1"/>
</dbReference>
<dbReference type="GO" id="GO:0140006">
    <property type="term" value="F:histone H3 reader activity"/>
    <property type="evidence" value="ECO:0007669"/>
    <property type="project" value="UniProtKB-ARBA"/>
</dbReference>
<evidence type="ECO:0000256" key="4">
    <source>
        <dbReference type="ARBA" id="ARBA00022723"/>
    </source>
</evidence>
<dbReference type="FunFam" id="6.10.140.2220:FF:000002">
    <property type="entry name" value="Protein kinase C-binding protein 1 isoform C"/>
    <property type="match status" value="1"/>
</dbReference>
<feature type="compositionally biased region" description="Polar residues" evidence="15">
    <location>
        <begin position="657"/>
        <end position="672"/>
    </location>
</feature>
<dbReference type="Pfam" id="PF24324">
    <property type="entry name" value="MYND_ZMYND11_ZMYD8"/>
    <property type="match status" value="1"/>
</dbReference>
<feature type="compositionally biased region" description="Polar residues" evidence="15">
    <location>
        <begin position="905"/>
        <end position="938"/>
    </location>
</feature>
<feature type="compositionally biased region" description="Polar residues" evidence="15">
    <location>
        <begin position="742"/>
        <end position="753"/>
    </location>
</feature>
<evidence type="ECO:0000313" key="19">
    <source>
        <dbReference type="EnsemblMetazoa" id="AEPI007507-PA"/>
    </source>
</evidence>
<feature type="compositionally biased region" description="Polar residues" evidence="15">
    <location>
        <begin position="968"/>
        <end position="987"/>
    </location>
</feature>
<feature type="domain" description="PWWP" evidence="17">
    <location>
        <begin position="386"/>
        <end position="437"/>
    </location>
</feature>
<reference evidence="20" key="1">
    <citation type="submission" date="2013-03" db="EMBL/GenBank/DDBJ databases">
        <title>The Genome Sequence of Anopheles epiroticus epiroticus2.</title>
        <authorList>
            <consortium name="The Broad Institute Genomics Platform"/>
            <person name="Neafsey D.E."/>
            <person name="Howell P."/>
            <person name="Walker B."/>
            <person name="Young S.K."/>
            <person name="Zeng Q."/>
            <person name="Gargeya S."/>
            <person name="Fitzgerald M."/>
            <person name="Haas B."/>
            <person name="Abouelleil A."/>
            <person name="Allen A.W."/>
            <person name="Alvarado L."/>
            <person name="Arachchi H.M."/>
            <person name="Berlin A.M."/>
            <person name="Chapman S.B."/>
            <person name="Gainer-Dewar J."/>
            <person name="Goldberg J."/>
            <person name="Griggs A."/>
            <person name="Gujja S."/>
            <person name="Hansen M."/>
            <person name="Howarth C."/>
            <person name="Imamovic A."/>
            <person name="Ireland A."/>
            <person name="Larimer J."/>
            <person name="McCowan C."/>
            <person name="Murphy C."/>
            <person name="Pearson M."/>
            <person name="Poon T.W."/>
            <person name="Priest M."/>
            <person name="Roberts A."/>
            <person name="Saif S."/>
            <person name="Shea T."/>
            <person name="Sisk P."/>
            <person name="Sykes S."/>
            <person name="Wortman J."/>
            <person name="Nusbaum C."/>
            <person name="Birren B."/>
        </authorList>
    </citation>
    <scope>NUCLEOTIDE SEQUENCE [LARGE SCALE GENOMIC DNA]</scope>
    <source>
        <strain evidence="20">Epiroticus2</strain>
    </source>
</reference>
<feature type="region of interest" description="Disordered" evidence="15">
    <location>
        <begin position="1085"/>
        <end position="1119"/>
    </location>
</feature>
<keyword evidence="9 12" id="KW-0103">Bromodomain</keyword>
<protein>
    <recommendedName>
        <fullName evidence="21">Protein kinase C-binding protein 1</fullName>
    </recommendedName>
</protein>
<dbReference type="SMART" id="SM00293">
    <property type="entry name" value="PWWP"/>
    <property type="match status" value="1"/>
</dbReference>
<feature type="region of interest" description="Disordered" evidence="15">
    <location>
        <begin position="1299"/>
        <end position="1398"/>
    </location>
</feature>
<keyword evidence="3" id="KW-0158">Chromosome</keyword>
<feature type="region of interest" description="Disordered" evidence="15">
    <location>
        <begin position="1554"/>
        <end position="1573"/>
    </location>
</feature>
<keyword evidence="5 13" id="KW-0863">Zinc-finger</keyword>
<dbReference type="SMART" id="SM00297">
    <property type="entry name" value="BROMO"/>
    <property type="match status" value="1"/>
</dbReference>
<feature type="coiled-coil region" evidence="14">
    <location>
        <begin position="1159"/>
        <end position="1226"/>
    </location>
</feature>
<evidence type="ECO:0000256" key="11">
    <source>
        <dbReference type="ARBA" id="ARBA00023242"/>
    </source>
</evidence>
<evidence type="ECO:0000313" key="20">
    <source>
        <dbReference type="Proteomes" id="UP000075885"/>
    </source>
</evidence>
<feature type="compositionally biased region" description="Polar residues" evidence="15">
    <location>
        <begin position="1300"/>
        <end position="1335"/>
    </location>
</feature>
<dbReference type="VEuPathDB" id="VectorBase:AEPI007507"/>
<evidence type="ECO:0000256" key="7">
    <source>
        <dbReference type="ARBA" id="ARBA00022853"/>
    </source>
</evidence>
<dbReference type="GO" id="GO:0005634">
    <property type="term" value="C:nucleus"/>
    <property type="evidence" value="ECO:0007669"/>
    <property type="project" value="UniProtKB-SubCell"/>
</dbReference>
<feature type="region of interest" description="Disordered" evidence="15">
    <location>
        <begin position="1439"/>
        <end position="1461"/>
    </location>
</feature>
<evidence type="ECO:0000256" key="15">
    <source>
        <dbReference type="SAM" id="MobiDB-lite"/>
    </source>
</evidence>
<reference evidence="19" key="2">
    <citation type="submission" date="2020-05" db="UniProtKB">
        <authorList>
            <consortium name="EnsemblMetazoa"/>
        </authorList>
    </citation>
    <scope>IDENTIFICATION</scope>
    <source>
        <strain evidence="19">Epiroticus2</strain>
    </source>
</reference>
<organism evidence="19 20">
    <name type="scientific">Anopheles epiroticus</name>
    <dbReference type="NCBI Taxonomy" id="199890"/>
    <lineage>
        <taxon>Eukaryota</taxon>
        <taxon>Metazoa</taxon>
        <taxon>Ecdysozoa</taxon>
        <taxon>Arthropoda</taxon>
        <taxon>Hexapoda</taxon>
        <taxon>Insecta</taxon>
        <taxon>Pterygota</taxon>
        <taxon>Neoptera</taxon>
        <taxon>Endopterygota</taxon>
        <taxon>Diptera</taxon>
        <taxon>Nematocera</taxon>
        <taxon>Culicoidea</taxon>
        <taxon>Culicidae</taxon>
        <taxon>Anophelinae</taxon>
        <taxon>Anopheles</taxon>
    </lineage>
</organism>
<dbReference type="InterPro" id="IPR036427">
    <property type="entry name" value="Bromodomain-like_sf"/>
</dbReference>
<evidence type="ECO:0000256" key="2">
    <source>
        <dbReference type="ARBA" id="ARBA00004286"/>
    </source>
</evidence>
<dbReference type="Pfam" id="PF23460">
    <property type="entry name" value="ZMYND8_CC"/>
    <property type="match status" value="1"/>
</dbReference>
<keyword evidence="20" id="KW-1185">Reference proteome</keyword>
<evidence type="ECO:0008006" key="21">
    <source>
        <dbReference type="Google" id="ProtNLM"/>
    </source>
</evidence>
<feature type="domain" description="Bromo" evidence="16">
    <location>
        <begin position="269"/>
        <end position="345"/>
    </location>
</feature>
<name>A0A182PKP0_9DIPT</name>
<dbReference type="CDD" id="cd20160">
    <property type="entry name" value="PWWP_PRKCBP1"/>
    <property type="match status" value="1"/>
</dbReference>
<feature type="region of interest" description="Disordered" evidence="15">
    <location>
        <begin position="156"/>
        <end position="210"/>
    </location>
</feature>
<sequence length="1573" mass="171995">MGTVHNVAGVMQSSETQMNQSRNTAMQAEMTVDNSKASMVTEFRPNPAGIYSQSSDELAKRHETVPMETSCEAEAPKDQLVATAEFSAIETSNHGGHHTQEAEQQCKSIDRSIGITNDESAGEIEVGSTKPSREMKLLQQTQSKSKVLTEIMTEAASRKGKLRKRRSDSTYLHTTYTGTRKRNQSRSAALNSNSMSAEGNGGENGEMADDDYVPLSGNRKIRSAKSEYTLQKVNIVERSNLSGNKDDSGSIGGPSSLFQLSNINLEMRNNTEESLPGDPPKNVFHPLDKSTMPNYDKYITYHVDLSVMHERLVERKYKSPDEFISDVNWLVHNMTIYPANGQLLKIARALQKRAKQEIEEMEPCHECYIKANNKTENWFKVPCSKPHLLVWAKLKGYPYWPGKLYGINASNQANVRFFGAHDRAWLPVKDCFLFSQRDPNQQKPTLKTKHMSSFTSSMEDMEDHIARLRERFQTFNYAESFELVDPSRLEDQQRAMLPGAFLKKVKLTIKRTEGEMVAVDTSSEYEMPPVSNILSSPTNIDIDSDKTVIPRKRMTRRMSRILKNPDGLDEKLTNTSKDTTDEQQDDSHSSNNLDTTDESSVSGSKSVEAKKHKLHNDDRQELSLLLRRGSQSWGTEPLSKRRKSTVDKGVSAGPKTAPSNVTELENAGQQDKLTPEGLADRVMPDGQKEIEVPNSQPTVPIRTVTKHHALVSIPVESSAQFITQKEKETAISIAAIKDTSTTVGTPAATSSNIAPADPNPSDMSSLGDISIKEEIIFDDDITIESCAKIEPSATNKVSPPSEKNDPKDLGSTVAIASSVADVVSQQLSPVSLTIHTVATAFDANVADGVSNTIKQAPIMPVNAKDTNSTNSKTITATKANYSTTSTKAAVMGGNSKSSVAVLGPNRQQATSSANKSAKGNVSNGVPDPTDTSLITTNTPVVVVPSNQRARKSFPGGAANSKNGAPKPTANSSNDTGSLAWRNSSVQSLRVDKRNENTMVTKASKESNILNQMHAPVQATSAIVPSTATNTKRTVDTSNSVNAISSAMVPQQLVPSSTTISLISPTADNNTENDDVMIIDEDIPTQGQSRMSSRRVSLPPLVPRPQLQGSSIQPTDSGERLARPTELLNDCAAQLMDNFRSTIENVLSDLAAKGSLSAEVAILKVKLDQAQKLCEQQANELEAQRIMFDDRLQELRKSLEQEKKIALNEQRKQMQQEKVRAVQITKQKQWCKRCHREAKFYCCWNTSYCDMTCQEKHWDEHKDTCNQVKEKKARSSLAMSIVPAVPDHCWVEDDSDCSSEHAGNSRSVQLIPPTTSITISPDNKNSSRNKYSTATTARVDGSPDRGKSSNRRKKVPPSSTTGSMSARGEPNSANTSIPSNGVVPAATSTPIPATGRSHPVANISYATPTIKSVYSRDPVAGFLQNPSQNGGNTSAVVSTAPLNISHQQQQKRRGTSERRDNSIISNNVSQGFVPTSVYDLTLASPRITTVLQPLASSTTDSMTMPTYRRVTTPSGDNSGLSVPQNVWNQIALQASVSSRQLHLGNAGGQSAVEFRPMPHQPTIVPQMQKPAREQ</sequence>
<keyword evidence="8" id="KW-0805">Transcription regulation</keyword>
<feature type="compositionally biased region" description="Basic residues" evidence="15">
    <location>
        <begin position="549"/>
        <end position="560"/>
    </location>
</feature>
<dbReference type="PANTHER" id="PTHR46453:SF5">
    <property type="entry name" value="PROTEIN KINASE C-BINDING PROTEIN 1 ISOFORM X1"/>
    <property type="match status" value="1"/>
</dbReference>
<keyword evidence="11" id="KW-0539">Nucleus</keyword>
<dbReference type="InterPro" id="IPR002893">
    <property type="entry name" value="Znf_MYND"/>
</dbReference>
<evidence type="ECO:0000256" key="5">
    <source>
        <dbReference type="ARBA" id="ARBA00022771"/>
    </source>
</evidence>
<dbReference type="PROSITE" id="PS01360">
    <property type="entry name" value="ZF_MYND_1"/>
    <property type="match status" value="1"/>
</dbReference>
<dbReference type="GO" id="GO:0003714">
    <property type="term" value="F:transcription corepressor activity"/>
    <property type="evidence" value="ECO:0007669"/>
    <property type="project" value="TreeGrafter"/>
</dbReference>
<dbReference type="GO" id="GO:0005737">
    <property type="term" value="C:cytoplasm"/>
    <property type="evidence" value="ECO:0007669"/>
    <property type="project" value="TreeGrafter"/>
</dbReference>
<dbReference type="GO" id="GO:0005694">
    <property type="term" value="C:chromosome"/>
    <property type="evidence" value="ECO:0007669"/>
    <property type="project" value="UniProtKB-SubCell"/>
</dbReference>
<keyword evidence="7" id="KW-0156">Chromatin regulator</keyword>
<feature type="region of interest" description="Disordered" evidence="15">
    <location>
        <begin position="544"/>
        <end position="680"/>
    </location>
</feature>
<dbReference type="Pfam" id="PF00439">
    <property type="entry name" value="Bromodomain"/>
    <property type="match status" value="1"/>
</dbReference>
<keyword evidence="14" id="KW-0175">Coiled coil</keyword>
<dbReference type="Proteomes" id="UP000075885">
    <property type="component" value="Unassembled WGS sequence"/>
</dbReference>